<comment type="caution">
    <text evidence="7">The sequence shown here is derived from an EMBL/GenBank/DDBJ whole genome shotgun (WGS) entry which is preliminary data.</text>
</comment>
<dbReference type="InterPro" id="IPR043428">
    <property type="entry name" value="LivM-like"/>
</dbReference>
<evidence type="ECO:0000256" key="4">
    <source>
        <dbReference type="ARBA" id="ARBA00022989"/>
    </source>
</evidence>
<evidence type="ECO:0000256" key="2">
    <source>
        <dbReference type="ARBA" id="ARBA00022475"/>
    </source>
</evidence>
<feature type="transmembrane region" description="Helical" evidence="6">
    <location>
        <begin position="91"/>
        <end position="111"/>
    </location>
</feature>
<dbReference type="Pfam" id="PF02653">
    <property type="entry name" value="BPD_transp_2"/>
    <property type="match status" value="1"/>
</dbReference>
<protein>
    <submittedName>
        <fullName evidence="7">Branched-chain amino acid ABC transporter permease</fullName>
    </submittedName>
</protein>
<proteinExistence type="predicted"/>
<feature type="transmembrane region" description="Helical" evidence="6">
    <location>
        <begin position="251"/>
        <end position="278"/>
    </location>
</feature>
<keyword evidence="4 6" id="KW-1133">Transmembrane helix</keyword>
<reference evidence="7 8" key="1">
    <citation type="submission" date="2018-09" db="EMBL/GenBank/DDBJ databases">
        <authorList>
            <person name="Zhu H."/>
        </authorList>
    </citation>
    <scope>NUCLEOTIDE SEQUENCE [LARGE SCALE GENOMIC DNA]</scope>
    <source>
        <strain evidence="7 8">K2R10-39</strain>
    </source>
</reference>
<dbReference type="OrthoDB" id="9814461at2"/>
<dbReference type="GO" id="GO:0015658">
    <property type="term" value="F:branched-chain amino acid transmembrane transporter activity"/>
    <property type="evidence" value="ECO:0007669"/>
    <property type="project" value="InterPro"/>
</dbReference>
<dbReference type="AlphaFoldDB" id="A0A418WX58"/>
<feature type="transmembrane region" description="Helical" evidence="6">
    <location>
        <begin position="118"/>
        <end position="139"/>
    </location>
</feature>
<dbReference type="GO" id="GO:0005886">
    <property type="term" value="C:plasma membrane"/>
    <property type="evidence" value="ECO:0007669"/>
    <property type="project" value="UniProtKB-SubCell"/>
</dbReference>
<keyword evidence="3 6" id="KW-0812">Transmembrane</keyword>
<dbReference type="CDD" id="cd06581">
    <property type="entry name" value="TM_PBP1_LivM_like"/>
    <property type="match status" value="1"/>
</dbReference>
<feature type="transmembrane region" description="Helical" evidence="6">
    <location>
        <begin position="159"/>
        <end position="180"/>
    </location>
</feature>
<accession>A0A418WX58</accession>
<feature type="transmembrane region" description="Helical" evidence="6">
    <location>
        <begin position="36"/>
        <end position="56"/>
    </location>
</feature>
<keyword evidence="2" id="KW-1003">Cell membrane</keyword>
<dbReference type="PANTHER" id="PTHR30482:SF10">
    <property type="entry name" value="HIGH-AFFINITY BRANCHED-CHAIN AMINO ACID TRANSPORT PROTEIN BRAE"/>
    <property type="match status" value="1"/>
</dbReference>
<evidence type="ECO:0000313" key="7">
    <source>
        <dbReference type="EMBL" id="RJG04781.1"/>
    </source>
</evidence>
<sequence>MKRFFQYTRTASLPLAIVAAVLVASGLITGDGSTYSLRLATTLAMYVALAYSWNLIGGLAGYPAFSTAAFFGLGAYIGGILQISGVSLGSAAVAAGAGTGLFAAVLGLILLHLRGHYFAIATVVIAEVLREIILNAPNVTGGGMGLNLPLLQGSVLDQAQMYFGAMTVCAFAAFATNILVVRSRIGFALNCIAQNEAAAATLGINARKFKVIAFTLSSVFPGIAGAIYASWVNYIDPTDVFDIGLSVKPIIMALLGGAGTLAGPLLGALSFVAVEEVVWRNLLNFHSGMLGVLIVLLVIWLPGGVISIWHGVVHRRKGGLQ</sequence>
<evidence type="ECO:0000256" key="6">
    <source>
        <dbReference type="SAM" id="Phobius"/>
    </source>
</evidence>
<dbReference type="InterPro" id="IPR001851">
    <property type="entry name" value="ABC_transp_permease"/>
</dbReference>
<dbReference type="Proteomes" id="UP000285190">
    <property type="component" value="Unassembled WGS sequence"/>
</dbReference>
<evidence type="ECO:0000256" key="3">
    <source>
        <dbReference type="ARBA" id="ARBA00022692"/>
    </source>
</evidence>
<name>A0A418WX58_9BURK</name>
<evidence type="ECO:0000313" key="8">
    <source>
        <dbReference type="Proteomes" id="UP000285190"/>
    </source>
</evidence>
<feature type="transmembrane region" description="Helical" evidence="6">
    <location>
        <begin position="68"/>
        <end position="85"/>
    </location>
</feature>
<dbReference type="RefSeq" id="WP_119735920.1">
    <property type="nucleotide sequence ID" value="NZ_QYUN01000002.1"/>
</dbReference>
<comment type="subcellular location">
    <subcellularLocation>
        <location evidence="1">Cell membrane</location>
        <topology evidence="1">Multi-pass membrane protein</topology>
    </subcellularLocation>
</comment>
<evidence type="ECO:0000256" key="5">
    <source>
        <dbReference type="ARBA" id="ARBA00023136"/>
    </source>
</evidence>
<gene>
    <name evidence="7" type="ORF">D3870_00970</name>
</gene>
<dbReference type="PANTHER" id="PTHR30482">
    <property type="entry name" value="HIGH-AFFINITY BRANCHED-CHAIN AMINO ACID TRANSPORT SYSTEM PERMEASE"/>
    <property type="match status" value="1"/>
</dbReference>
<feature type="transmembrane region" description="Helical" evidence="6">
    <location>
        <begin position="211"/>
        <end position="231"/>
    </location>
</feature>
<keyword evidence="8" id="KW-1185">Reference proteome</keyword>
<dbReference type="EMBL" id="QYUN01000002">
    <property type="protein sequence ID" value="RJG04781.1"/>
    <property type="molecule type" value="Genomic_DNA"/>
</dbReference>
<organism evidence="7 8">
    <name type="scientific">Noviherbaspirillum cavernae</name>
    <dbReference type="NCBI Taxonomy" id="2320862"/>
    <lineage>
        <taxon>Bacteria</taxon>
        <taxon>Pseudomonadati</taxon>
        <taxon>Pseudomonadota</taxon>
        <taxon>Betaproteobacteria</taxon>
        <taxon>Burkholderiales</taxon>
        <taxon>Oxalobacteraceae</taxon>
        <taxon>Noviherbaspirillum</taxon>
    </lineage>
</organism>
<keyword evidence="5 6" id="KW-0472">Membrane</keyword>
<feature type="transmembrane region" description="Helical" evidence="6">
    <location>
        <begin position="290"/>
        <end position="312"/>
    </location>
</feature>
<evidence type="ECO:0000256" key="1">
    <source>
        <dbReference type="ARBA" id="ARBA00004651"/>
    </source>
</evidence>